<reference evidence="2" key="2">
    <citation type="submission" date="2018-03" db="EMBL/GenBank/DDBJ databases">
        <title>The Triticum urartu genome reveals the dynamic nature of wheat genome evolution.</title>
        <authorList>
            <person name="Ling H."/>
            <person name="Ma B."/>
            <person name="Shi X."/>
            <person name="Liu H."/>
            <person name="Dong L."/>
            <person name="Sun H."/>
            <person name="Cao Y."/>
            <person name="Gao Q."/>
            <person name="Zheng S."/>
            <person name="Li Y."/>
            <person name="Yu Y."/>
            <person name="Du H."/>
            <person name="Qi M."/>
            <person name="Li Y."/>
            <person name="Yu H."/>
            <person name="Cui Y."/>
            <person name="Wang N."/>
            <person name="Chen C."/>
            <person name="Wu H."/>
            <person name="Zhao Y."/>
            <person name="Zhang J."/>
            <person name="Li Y."/>
            <person name="Zhou W."/>
            <person name="Zhang B."/>
            <person name="Hu W."/>
            <person name="Eijk M."/>
            <person name="Tang J."/>
            <person name="Witsenboer H."/>
            <person name="Zhao S."/>
            <person name="Li Z."/>
            <person name="Zhang A."/>
            <person name="Wang D."/>
            <person name="Liang C."/>
        </authorList>
    </citation>
    <scope>NUCLEOTIDE SEQUENCE [LARGE SCALE GENOMIC DNA]</scope>
    <source>
        <strain evidence="2">cv. G1812</strain>
    </source>
</reference>
<keyword evidence="1" id="KW-0732">Signal</keyword>
<accession>A0A8R7TDP3</accession>
<evidence type="ECO:0008006" key="4">
    <source>
        <dbReference type="Google" id="ProtNLM"/>
    </source>
</evidence>
<evidence type="ECO:0000313" key="2">
    <source>
        <dbReference type="EnsemblPlants" id="TuG1812G0200001296.01.T02"/>
    </source>
</evidence>
<organism evidence="2 3">
    <name type="scientific">Triticum urartu</name>
    <name type="common">Red wild einkorn</name>
    <name type="synonym">Crithodium urartu</name>
    <dbReference type="NCBI Taxonomy" id="4572"/>
    <lineage>
        <taxon>Eukaryota</taxon>
        <taxon>Viridiplantae</taxon>
        <taxon>Streptophyta</taxon>
        <taxon>Embryophyta</taxon>
        <taxon>Tracheophyta</taxon>
        <taxon>Spermatophyta</taxon>
        <taxon>Magnoliopsida</taxon>
        <taxon>Liliopsida</taxon>
        <taxon>Poales</taxon>
        <taxon>Poaceae</taxon>
        <taxon>BOP clade</taxon>
        <taxon>Pooideae</taxon>
        <taxon>Triticodae</taxon>
        <taxon>Triticeae</taxon>
        <taxon>Triticinae</taxon>
        <taxon>Triticum</taxon>
    </lineage>
</organism>
<dbReference type="PANTHER" id="PTHR31264:SF10">
    <property type="entry name" value="GENOME ASSEMBLY, CHROMOSOME: II"/>
    <property type="match status" value="1"/>
</dbReference>
<protein>
    <recommendedName>
        <fullName evidence="4">Secreted protein</fullName>
    </recommendedName>
</protein>
<feature type="signal peptide" evidence="1">
    <location>
        <begin position="1"/>
        <end position="26"/>
    </location>
</feature>
<dbReference type="AlphaFoldDB" id="A0A8R7TDP3"/>
<reference evidence="3" key="1">
    <citation type="journal article" date="2013" name="Nature">
        <title>Draft genome of the wheat A-genome progenitor Triticum urartu.</title>
        <authorList>
            <person name="Ling H.Q."/>
            <person name="Zhao S."/>
            <person name="Liu D."/>
            <person name="Wang J."/>
            <person name="Sun H."/>
            <person name="Zhang C."/>
            <person name="Fan H."/>
            <person name="Li D."/>
            <person name="Dong L."/>
            <person name="Tao Y."/>
            <person name="Gao C."/>
            <person name="Wu H."/>
            <person name="Li Y."/>
            <person name="Cui Y."/>
            <person name="Guo X."/>
            <person name="Zheng S."/>
            <person name="Wang B."/>
            <person name="Yu K."/>
            <person name="Liang Q."/>
            <person name="Yang W."/>
            <person name="Lou X."/>
            <person name="Chen J."/>
            <person name="Feng M."/>
            <person name="Jian J."/>
            <person name="Zhang X."/>
            <person name="Luo G."/>
            <person name="Jiang Y."/>
            <person name="Liu J."/>
            <person name="Wang Z."/>
            <person name="Sha Y."/>
            <person name="Zhang B."/>
            <person name="Wu H."/>
            <person name="Tang D."/>
            <person name="Shen Q."/>
            <person name="Xue P."/>
            <person name="Zou S."/>
            <person name="Wang X."/>
            <person name="Liu X."/>
            <person name="Wang F."/>
            <person name="Yang Y."/>
            <person name="An X."/>
            <person name="Dong Z."/>
            <person name="Zhang K."/>
            <person name="Zhang X."/>
            <person name="Luo M.C."/>
            <person name="Dvorak J."/>
            <person name="Tong Y."/>
            <person name="Wang J."/>
            <person name="Yang H."/>
            <person name="Li Z."/>
            <person name="Wang D."/>
            <person name="Zhang A."/>
            <person name="Wang J."/>
        </authorList>
    </citation>
    <scope>NUCLEOTIDE SEQUENCE</scope>
    <source>
        <strain evidence="3">cv. G1812</strain>
    </source>
</reference>
<evidence type="ECO:0000256" key="1">
    <source>
        <dbReference type="SAM" id="SignalP"/>
    </source>
</evidence>
<name>A0A8R7TDP3_TRIUA</name>
<evidence type="ECO:0000313" key="3">
    <source>
        <dbReference type="Proteomes" id="UP000015106"/>
    </source>
</evidence>
<dbReference type="Proteomes" id="UP000015106">
    <property type="component" value="Chromosome 2"/>
</dbReference>
<sequence length="68" mass="7652">MSFRVICLVQCKTKLLLIIFSSGSGAEQWRAVTFDNWISLLTGSGIMCCKMMELGRTSGCQRQRSIYP</sequence>
<reference evidence="2" key="3">
    <citation type="submission" date="2022-06" db="UniProtKB">
        <authorList>
            <consortium name="EnsemblPlants"/>
        </authorList>
    </citation>
    <scope>IDENTIFICATION</scope>
</reference>
<proteinExistence type="predicted"/>
<dbReference type="PANTHER" id="PTHR31264">
    <property type="entry name" value="OS07G0554500 PROTEIN-RELATED"/>
    <property type="match status" value="1"/>
</dbReference>
<dbReference type="Gramene" id="TuG1812G0200001296.01.T02">
    <property type="protein sequence ID" value="TuG1812G0200001296.01.T02"/>
    <property type="gene ID" value="TuG1812G0200001296.01"/>
</dbReference>
<keyword evidence="3" id="KW-1185">Reference proteome</keyword>
<feature type="chain" id="PRO_5035820516" description="Secreted protein" evidence="1">
    <location>
        <begin position="27"/>
        <end position="68"/>
    </location>
</feature>
<dbReference type="EnsemblPlants" id="TuG1812G0200001296.01.T02">
    <property type="protein sequence ID" value="TuG1812G0200001296.01.T02"/>
    <property type="gene ID" value="TuG1812G0200001296.01"/>
</dbReference>